<evidence type="ECO:0000256" key="3">
    <source>
        <dbReference type="ARBA" id="ARBA00004906"/>
    </source>
</evidence>
<evidence type="ECO:0000256" key="4">
    <source>
        <dbReference type="ARBA" id="ARBA00012483"/>
    </source>
</evidence>
<dbReference type="GO" id="GO:0016020">
    <property type="term" value="C:membrane"/>
    <property type="evidence" value="ECO:0007669"/>
    <property type="project" value="UniProtKB-SubCell"/>
</dbReference>
<accession>A0A654EPU4</accession>
<dbReference type="GO" id="GO:0016567">
    <property type="term" value="P:protein ubiquitination"/>
    <property type="evidence" value="ECO:0007669"/>
    <property type="project" value="UniProtKB-UniPathway"/>
</dbReference>
<evidence type="ECO:0000313" key="19">
    <source>
        <dbReference type="Proteomes" id="UP000426265"/>
    </source>
</evidence>
<dbReference type="PANTHER" id="PTHR45676:SF132">
    <property type="entry name" value="RING-H2 FINGER PROTEIN ATL3"/>
    <property type="match status" value="1"/>
</dbReference>
<dbReference type="AlphaFoldDB" id="A0A654EPU4"/>
<feature type="region of interest" description="Disordered" evidence="15">
    <location>
        <begin position="303"/>
        <end position="326"/>
    </location>
</feature>
<dbReference type="GO" id="GO:0061630">
    <property type="term" value="F:ubiquitin protein ligase activity"/>
    <property type="evidence" value="ECO:0007669"/>
    <property type="project" value="UniProtKB-EC"/>
</dbReference>
<evidence type="ECO:0000256" key="8">
    <source>
        <dbReference type="ARBA" id="ARBA00022771"/>
    </source>
</evidence>
<keyword evidence="5" id="KW-0808">Transferase</keyword>
<evidence type="ECO:0000256" key="9">
    <source>
        <dbReference type="ARBA" id="ARBA00022786"/>
    </source>
</evidence>
<name>A0A654EPU4_ARATH</name>
<feature type="region of interest" description="Disordered" evidence="15">
    <location>
        <begin position="228"/>
        <end position="250"/>
    </location>
</feature>
<comment type="similarity">
    <text evidence="13">Belongs to the RING-type zinc finger family. ATL subfamily.</text>
</comment>
<keyword evidence="9" id="KW-0833">Ubl conjugation pathway</keyword>
<evidence type="ECO:0000256" key="2">
    <source>
        <dbReference type="ARBA" id="ARBA00004167"/>
    </source>
</evidence>
<evidence type="ECO:0000259" key="17">
    <source>
        <dbReference type="PROSITE" id="PS50089"/>
    </source>
</evidence>
<evidence type="ECO:0000256" key="13">
    <source>
        <dbReference type="ARBA" id="ARBA00024209"/>
    </source>
</evidence>
<comment type="subcellular location">
    <subcellularLocation>
        <location evidence="2">Membrane</location>
        <topology evidence="2">Single-pass membrane protein</topology>
    </subcellularLocation>
</comment>
<dbReference type="EMBL" id="CACRSJ010000104">
    <property type="protein sequence ID" value="VYS50795.1"/>
    <property type="molecule type" value="Genomic_DNA"/>
</dbReference>
<dbReference type="SMART" id="SM00184">
    <property type="entry name" value="RING"/>
    <property type="match status" value="1"/>
</dbReference>
<evidence type="ECO:0000256" key="14">
    <source>
        <dbReference type="PROSITE-ProRule" id="PRU00175"/>
    </source>
</evidence>
<dbReference type="Pfam" id="PF13639">
    <property type="entry name" value="zf-RING_2"/>
    <property type="match status" value="1"/>
</dbReference>
<feature type="domain" description="RING-type" evidence="17">
    <location>
        <begin position="129"/>
        <end position="171"/>
    </location>
</feature>
<keyword evidence="12 16" id="KW-0472">Membrane</keyword>
<protein>
    <recommendedName>
        <fullName evidence="4">RING-type E3 ubiquitin transferase</fullName>
        <ecNumber evidence="4">2.3.2.27</ecNumber>
    </recommendedName>
</protein>
<dbReference type="PANTHER" id="PTHR45676">
    <property type="entry name" value="RING-H2 FINGER PROTEIN ATL51-RELATED"/>
    <property type="match status" value="1"/>
</dbReference>
<feature type="compositionally biased region" description="Low complexity" evidence="15">
    <location>
        <begin position="308"/>
        <end position="326"/>
    </location>
</feature>
<feature type="transmembrane region" description="Helical" evidence="16">
    <location>
        <begin position="24"/>
        <end position="46"/>
    </location>
</feature>
<dbReference type="InterPro" id="IPR013083">
    <property type="entry name" value="Znf_RING/FYVE/PHD"/>
</dbReference>
<gene>
    <name evidence="18" type="ORF">AN1_LOCUS6265</name>
</gene>
<evidence type="ECO:0000256" key="11">
    <source>
        <dbReference type="ARBA" id="ARBA00022989"/>
    </source>
</evidence>
<evidence type="ECO:0000256" key="5">
    <source>
        <dbReference type="ARBA" id="ARBA00022679"/>
    </source>
</evidence>
<organism evidence="18 19">
    <name type="scientific">Arabidopsis thaliana</name>
    <name type="common">Mouse-ear cress</name>
    <dbReference type="NCBI Taxonomy" id="3702"/>
    <lineage>
        <taxon>Eukaryota</taxon>
        <taxon>Viridiplantae</taxon>
        <taxon>Streptophyta</taxon>
        <taxon>Embryophyta</taxon>
        <taxon>Tracheophyta</taxon>
        <taxon>Spermatophyta</taxon>
        <taxon>Magnoliopsida</taxon>
        <taxon>eudicotyledons</taxon>
        <taxon>Gunneridae</taxon>
        <taxon>Pentapetalae</taxon>
        <taxon>rosids</taxon>
        <taxon>malvids</taxon>
        <taxon>Brassicales</taxon>
        <taxon>Brassicaceae</taxon>
        <taxon>Camelineae</taxon>
        <taxon>Arabidopsis</taxon>
    </lineage>
</organism>
<evidence type="ECO:0000256" key="1">
    <source>
        <dbReference type="ARBA" id="ARBA00000900"/>
    </source>
</evidence>
<feature type="region of interest" description="Disordered" evidence="15">
    <location>
        <begin position="181"/>
        <end position="212"/>
    </location>
</feature>
<dbReference type="ExpressionAtlas" id="A0A654EPU4">
    <property type="expression patterns" value="baseline and differential"/>
</dbReference>
<sequence>MDDNRSTHSSMFGDLSTEEVTSKIILTAIIVLFMAVLFVLILHLYAKLYWWRIDQLQQQQQQQQQQQEQEQEEDQSSIAPPVVTRRQRRRFIFVPGQDALSNTGLTSFELSSLPIVFFRQDSCKDGLECSICLSELVKGDKARLLPKCNHSFHVECIDMWFQSHSTCPICRNTVLGPEQASSKRVEQVPDNAENAGTTNNNHDALSQLSTSSPEFPTNVLVWGRQDQVSTGNTNVGTQEDGAAGNGASQSQEAVVLDISDSSSRNHNVSSSSSSMRFIVEEEEAKSPMTTRLRSLRRFLSRGKRVGCSNSSTSNSSSSNAVASVDP</sequence>
<dbReference type="InterPro" id="IPR001841">
    <property type="entry name" value="Znf_RING"/>
</dbReference>
<evidence type="ECO:0000313" key="18">
    <source>
        <dbReference type="EMBL" id="VYS50795.1"/>
    </source>
</evidence>
<dbReference type="Gene3D" id="3.30.40.10">
    <property type="entry name" value="Zinc/RING finger domain, C3HC4 (zinc finger)"/>
    <property type="match status" value="1"/>
</dbReference>
<comment type="catalytic activity">
    <reaction evidence="1">
        <text>S-ubiquitinyl-[E2 ubiquitin-conjugating enzyme]-L-cysteine + [acceptor protein]-L-lysine = [E2 ubiquitin-conjugating enzyme]-L-cysteine + N(6)-ubiquitinyl-[acceptor protein]-L-lysine.</text>
        <dbReference type="EC" id="2.3.2.27"/>
    </reaction>
</comment>
<keyword evidence="6 16" id="KW-0812">Transmembrane</keyword>
<comment type="pathway">
    <text evidence="3">Protein modification; protein ubiquitination.</text>
</comment>
<dbReference type="CDD" id="cd16461">
    <property type="entry name" value="RING-H2_EL5-like"/>
    <property type="match status" value="1"/>
</dbReference>
<feature type="compositionally biased region" description="Polar residues" evidence="15">
    <location>
        <begin position="228"/>
        <end position="237"/>
    </location>
</feature>
<dbReference type="FunFam" id="3.30.40.10:FF:000475">
    <property type="entry name" value="RING-H2 finger protein ATL3"/>
    <property type="match status" value="1"/>
</dbReference>
<proteinExistence type="inferred from homology"/>
<evidence type="ECO:0000256" key="12">
    <source>
        <dbReference type="ARBA" id="ARBA00023136"/>
    </source>
</evidence>
<dbReference type="EC" id="2.3.2.27" evidence="4"/>
<evidence type="ECO:0000256" key="7">
    <source>
        <dbReference type="ARBA" id="ARBA00022723"/>
    </source>
</evidence>
<evidence type="ECO:0000256" key="10">
    <source>
        <dbReference type="ARBA" id="ARBA00022833"/>
    </source>
</evidence>
<dbReference type="SUPFAM" id="SSF57850">
    <property type="entry name" value="RING/U-box"/>
    <property type="match status" value="1"/>
</dbReference>
<keyword evidence="10" id="KW-0862">Zinc</keyword>
<feature type="compositionally biased region" description="Polar residues" evidence="15">
    <location>
        <begin position="194"/>
        <end position="212"/>
    </location>
</feature>
<dbReference type="UniPathway" id="UPA00143"/>
<keyword evidence="8 14" id="KW-0863">Zinc-finger</keyword>
<keyword evidence="7" id="KW-0479">Metal-binding</keyword>
<keyword evidence="11 16" id="KW-1133">Transmembrane helix</keyword>
<dbReference type="PROSITE" id="PS50089">
    <property type="entry name" value="ZF_RING_2"/>
    <property type="match status" value="1"/>
</dbReference>
<evidence type="ECO:0000256" key="6">
    <source>
        <dbReference type="ARBA" id="ARBA00022692"/>
    </source>
</evidence>
<reference evidence="18 19" key="1">
    <citation type="submission" date="2019-11" db="EMBL/GenBank/DDBJ databases">
        <authorList>
            <person name="Jiao W.-B."/>
            <person name="Schneeberger K."/>
        </authorList>
    </citation>
    <scope>NUCLEOTIDE SEQUENCE [LARGE SCALE GENOMIC DNA]</scope>
    <source>
        <strain evidence="19">cv. An-1</strain>
    </source>
</reference>
<dbReference type="Proteomes" id="UP000426265">
    <property type="component" value="Unassembled WGS sequence"/>
</dbReference>
<evidence type="ECO:0000256" key="15">
    <source>
        <dbReference type="SAM" id="MobiDB-lite"/>
    </source>
</evidence>
<dbReference type="GO" id="GO:0008270">
    <property type="term" value="F:zinc ion binding"/>
    <property type="evidence" value="ECO:0007669"/>
    <property type="project" value="UniProtKB-KW"/>
</dbReference>
<evidence type="ECO:0000256" key="16">
    <source>
        <dbReference type="SAM" id="Phobius"/>
    </source>
</evidence>